<keyword evidence="3" id="KW-1185">Reference proteome</keyword>
<evidence type="ECO:0000313" key="3">
    <source>
        <dbReference type="Proteomes" id="UP001519290"/>
    </source>
</evidence>
<dbReference type="Proteomes" id="UP001519290">
    <property type="component" value="Unassembled WGS sequence"/>
</dbReference>
<proteinExistence type="predicted"/>
<name>A0ABS4X5I1_9MICO</name>
<evidence type="ECO:0000256" key="1">
    <source>
        <dbReference type="SAM" id="MobiDB-lite"/>
    </source>
</evidence>
<comment type="caution">
    <text evidence="2">The sequence shown here is derived from an EMBL/GenBank/DDBJ whole genome shotgun (WGS) entry which is preliminary data.</text>
</comment>
<protein>
    <submittedName>
        <fullName evidence="2">Uncharacterized protein</fullName>
    </submittedName>
</protein>
<organism evidence="2 3">
    <name type="scientific">Brachybacterium sacelli</name>
    <dbReference type="NCBI Taxonomy" id="173364"/>
    <lineage>
        <taxon>Bacteria</taxon>
        <taxon>Bacillati</taxon>
        <taxon>Actinomycetota</taxon>
        <taxon>Actinomycetes</taxon>
        <taxon>Micrococcales</taxon>
        <taxon>Dermabacteraceae</taxon>
        <taxon>Brachybacterium</taxon>
    </lineage>
</organism>
<dbReference type="RefSeq" id="WP_209904506.1">
    <property type="nucleotide sequence ID" value="NZ_BAAAJW010000017.1"/>
</dbReference>
<reference evidence="2 3" key="1">
    <citation type="submission" date="2021-03" db="EMBL/GenBank/DDBJ databases">
        <title>Sequencing the genomes of 1000 actinobacteria strains.</title>
        <authorList>
            <person name="Klenk H.-P."/>
        </authorList>
    </citation>
    <scope>NUCLEOTIDE SEQUENCE [LARGE SCALE GENOMIC DNA]</scope>
    <source>
        <strain evidence="2 3">DSM 14566</strain>
    </source>
</reference>
<feature type="region of interest" description="Disordered" evidence="1">
    <location>
        <begin position="1"/>
        <end position="27"/>
    </location>
</feature>
<gene>
    <name evidence="2" type="ORF">JOF43_003708</name>
</gene>
<evidence type="ECO:0000313" key="2">
    <source>
        <dbReference type="EMBL" id="MBP2383719.1"/>
    </source>
</evidence>
<dbReference type="EMBL" id="JAGIOD010000002">
    <property type="protein sequence ID" value="MBP2383719.1"/>
    <property type="molecule type" value="Genomic_DNA"/>
</dbReference>
<accession>A0ABS4X5I1</accession>
<sequence length="317" mass="35445">MTSTAPKVRKRDTGERGNRGEFGTVVRADADVAVPEDSPSREVALPEGLDRVRQLHDVFDLKATRLSDGELRVSGKSRVITDSFEEAGIDPDLLCRQINLNHPEADAHIEDVHHDIQPWDDVVYSVSITPMGNDVDAIDRAFDNHPLAGMWSLDAERGVWDAAKRETAGRRINAAMDDLVESSRSVRESPARTRARVTFELYRTAAEDEAREAINGLRDLGERNGATYVAFPGDDDPETSSLLSAYPVFYDAGGQQMDWYEEPEIQNEREYLAWLDADRDEAIVAGLTPDAHEDPELDGIQRATDHAYTYRCTPKEF</sequence>